<evidence type="ECO:0000256" key="3">
    <source>
        <dbReference type="ARBA" id="ARBA00022840"/>
    </source>
</evidence>
<dbReference type="InterPro" id="IPR051451">
    <property type="entry name" value="PhoH2-like"/>
</dbReference>
<dbReference type="InterPro" id="IPR029060">
    <property type="entry name" value="PIN-like_dom_sf"/>
</dbReference>
<evidence type="ECO:0000313" key="7">
    <source>
        <dbReference type="Proteomes" id="UP000001520"/>
    </source>
</evidence>
<dbReference type="SMART" id="SM00670">
    <property type="entry name" value="PINc"/>
    <property type="match status" value="1"/>
</dbReference>
<dbReference type="Gene3D" id="3.40.50.1010">
    <property type="entry name" value="5'-nuclease"/>
    <property type="match status" value="1"/>
</dbReference>
<dbReference type="eggNOG" id="COG1875">
    <property type="taxonomic scope" value="Bacteria"/>
</dbReference>
<dbReference type="KEGG" id="ddf:DEFDS_P062"/>
<proteinExistence type="inferred from homology"/>
<dbReference type="GO" id="GO:0005524">
    <property type="term" value="F:ATP binding"/>
    <property type="evidence" value="ECO:0007669"/>
    <property type="project" value="UniProtKB-KW"/>
</dbReference>
<dbReference type="InterPro" id="IPR003714">
    <property type="entry name" value="PhoH"/>
</dbReference>
<dbReference type="RefSeq" id="WP_013008923.1">
    <property type="nucleotide sequence ID" value="NC_013940.1"/>
</dbReference>
<evidence type="ECO:0000313" key="6">
    <source>
        <dbReference type="EMBL" id="BAI81686.1"/>
    </source>
</evidence>
<dbReference type="InterPro" id="IPR002716">
    <property type="entry name" value="PIN_dom"/>
</dbReference>
<dbReference type="Pfam" id="PF02562">
    <property type="entry name" value="PhoH"/>
    <property type="match status" value="1"/>
</dbReference>
<sequence>MQAKLYVLDTNILLYDPDSLNGFEEHVVCIPSVVLEELDKFKKDNNIRGLNARKVIRKLDTWINKEHYNIIIKNTNFDIHIISTRNDLNSIVFIINFITKTKEGAKTLLLDENKNDDKIIIDVQNIEKYKEKIFNVLSDKYNFDLKIKNMIFVSKDLHLRIKAKLFDILTEDYRKHKLVKLPSFNGLYLTVPSEIINQIYSKGEYFFEETHGKYIFENNYTGYSLKKFLEETGFSSNYENIDADTTINYNDYFLIRSNENEKHSVLVRFVGDKLLKVENINEVFGIYPKNHKQKFFIDALLNDTIDVVFGIGVAGSGKTLLSIAAGLYLTLEQKKYNKIIVTRPVIPFGRDIGFLPGSAEEKVHPYMLPIFDNIDFIFKDEEKVNVTSKDYLMQSDLISIMPLPFIRGRSFNNSFIIVDEAQNLTPLEVKTILTRVGENSKIVLTGDIFQIDVPYIDERDNGLIVAAESFRENNIKNSAVIFFDHCERSIVADIASQIL</sequence>
<dbReference type="Gene3D" id="3.40.50.300">
    <property type="entry name" value="P-loop containing nucleotide triphosphate hydrolases"/>
    <property type="match status" value="1"/>
</dbReference>
<evidence type="ECO:0000256" key="2">
    <source>
        <dbReference type="ARBA" id="ARBA00022741"/>
    </source>
</evidence>
<keyword evidence="6" id="KW-0614">Plasmid</keyword>
<protein>
    <submittedName>
        <fullName evidence="6">Phosphate starvation-induced protein PhoH</fullName>
    </submittedName>
</protein>
<keyword evidence="3" id="KW-0067">ATP-binding</keyword>
<dbReference type="OrthoDB" id="9773137at2"/>
<dbReference type="SUPFAM" id="SSF52540">
    <property type="entry name" value="P-loop containing nucleoside triphosphate hydrolases"/>
    <property type="match status" value="1"/>
</dbReference>
<dbReference type="PANTHER" id="PTHR30473">
    <property type="entry name" value="PROTEIN PHOH"/>
    <property type="match status" value="1"/>
</dbReference>
<dbReference type="EMBL" id="AP011530">
    <property type="protein sequence ID" value="BAI81686.1"/>
    <property type="molecule type" value="Genomic_DNA"/>
</dbReference>
<dbReference type="CDD" id="cd09883">
    <property type="entry name" value="PIN_VapC_PhoHL-ATPase"/>
    <property type="match status" value="1"/>
</dbReference>
<evidence type="ECO:0000256" key="4">
    <source>
        <dbReference type="ARBA" id="ARBA00046345"/>
    </source>
</evidence>
<geneLocation type="plasmid" evidence="6 7">
    <name>megaplasmid pDF308</name>
</geneLocation>
<dbReference type="AlphaFoldDB" id="D3PEP4"/>
<dbReference type="HOGENOM" id="CLU_022283_2_1_0"/>
<dbReference type="Pfam" id="PF13638">
    <property type="entry name" value="PIN_4"/>
    <property type="match status" value="1"/>
</dbReference>
<keyword evidence="7" id="KW-1185">Reference proteome</keyword>
<dbReference type="InterPro" id="IPR027417">
    <property type="entry name" value="P-loop_NTPase"/>
</dbReference>
<organism evidence="6 7">
    <name type="scientific">Deferribacter desulfuricans (strain DSM 14783 / JCM 11476 / NBRC 101012 / SSM1)</name>
    <dbReference type="NCBI Taxonomy" id="639282"/>
    <lineage>
        <taxon>Bacteria</taxon>
        <taxon>Pseudomonadati</taxon>
        <taxon>Deferribacterota</taxon>
        <taxon>Deferribacteres</taxon>
        <taxon>Deferribacterales</taxon>
        <taxon>Deferribacteraceae</taxon>
        <taxon>Deferribacter</taxon>
    </lineage>
</organism>
<evidence type="ECO:0000259" key="5">
    <source>
        <dbReference type="SMART" id="SM00670"/>
    </source>
</evidence>
<comment type="similarity">
    <text evidence="4">In the N-terminal section; belongs to the PINc/VapC protein family.</text>
</comment>
<dbReference type="Proteomes" id="UP000001520">
    <property type="component" value="Plasmid megaplasmid pDF308"/>
</dbReference>
<reference evidence="6 7" key="1">
    <citation type="journal article" date="2010" name="DNA Res.">
        <title>Bacterial lifestyle in a deep-sea hydrothermal vent chimney revealed by the genome sequence of the thermophilic bacterium Deferribacter desulfuricans SSM1.</title>
        <authorList>
            <person name="Takaki Y."/>
            <person name="Shimamura S."/>
            <person name="Nakagawa S."/>
            <person name="Fukuhara Y."/>
            <person name="Horikawa H."/>
            <person name="Ankai A."/>
            <person name="Harada T."/>
            <person name="Hosoyama A."/>
            <person name="Oguchi A."/>
            <person name="Fukui S."/>
            <person name="Fujita N."/>
            <person name="Takami H."/>
            <person name="Takai K."/>
        </authorList>
    </citation>
    <scope>NUCLEOTIDE SEQUENCE [LARGE SCALE GENOMIC DNA]</scope>
    <source>
        <strain evidence="7">DSM 14783 / JCM 11476 / NBRC 101012 / SSM1</strain>
        <plasmid evidence="7">Plasmid megaplasmid pDF308</plasmid>
    </source>
</reference>
<accession>D3PEP4</accession>
<dbReference type="GO" id="GO:0005829">
    <property type="term" value="C:cytosol"/>
    <property type="evidence" value="ECO:0007669"/>
    <property type="project" value="TreeGrafter"/>
</dbReference>
<evidence type="ECO:0000256" key="1">
    <source>
        <dbReference type="ARBA" id="ARBA00010393"/>
    </source>
</evidence>
<dbReference type="SUPFAM" id="SSF88723">
    <property type="entry name" value="PIN domain-like"/>
    <property type="match status" value="1"/>
</dbReference>
<feature type="domain" description="PIN" evidence="5">
    <location>
        <begin position="4"/>
        <end position="161"/>
    </location>
</feature>
<name>D3PEP4_DEFDS</name>
<comment type="similarity">
    <text evidence="1">Belongs to the PhoH family.</text>
</comment>
<dbReference type="PANTHER" id="PTHR30473:SF2">
    <property type="entry name" value="PIN DOMAIN-CONTAINING PROTEIN"/>
    <property type="match status" value="1"/>
</dbReference>
<keyword evidence="2" id="KW-0547">Nucleotide-binding</keyword>
<gene>
    <name evidence="6" type="ordered locus">DEFDS_P062</name>
</gene>